<dbReference type="OrthoDB" id="9787837at2"/>
<dbReference type="PROSITE" id="PS50928">
    <property type="entry name" value="ABC_TM1"/>
    <property type="match status" value="1"/>
</dbReference>
<dbReference type="InterPro" id="IPR000515">
    <property type="entry name" value="MetI-like"/>
</dbReference>
<comment type="similarity">
    <text evidence="7">Belongs to the binding-protein-dependent transport system permease family.</text>
</comment>
<feature type="transmembrane region" description="Helical" evidence="7">
    <location>
        <begin position="243"/>
        <end position="262"/>
    </location>
</feature>
<keyword evidence="6 7" id="KW-0472">Membrane</keyword>
<dbReference type="AlphaFoldDB" id="A0A2Y9C5N2"/>
<evidence type="ECO:0000256" key="2">
    <source>
        <dbReference type="ARBA" id="ARBA00022448"/>
    </source>
</evidence>
<evidence type="ECO:0000259" key="8">
    <source>
        <dbReference type="PROSITE" id="PS50928"/>
    </source>
</evidence>
<dbReference type="SUPFAM" id="SSF161098">
    <property type="entry name" value="MetI-like"/>
    <property type="match status" value="1"/>
</dbReference>
<dbReference type="GO" id="GO:0005886">
    <property type="term" value="C:plasma membrane"/>
    <property type="evidence" value="ECO:0007669"/>
    <property type="project" value="UniProtKB-SubCell"/>
</dbReference>
<dbReference type="RefSeq" id="WP_109731974.1">
    <property type="nucleotide sequence ID" value="NZ_BAAACK010000009.1"/>
</dbReference>
<dbReference type="PANTHER" id="PTHR43744">
    <property type="entry name" value="ABC TRANSPORTER PERMEASE PROTEIN MG189-RELATED-RELATED"/>
    <property type="match status" value="1"/>
</dbReference>
<evidence type="ECO:0000256" key="4">
    <source>
        <dbReference type="ARBA" id="ARBA00022692"/>
    </source>
</evidence>
<keyword evidence="3" id="KW-1003">Cell membrane</keyword>
<feature type="transmembrane region" description="Helical" evidence="7">
    <location>
        <begin position="141"/>
        <end position="163"/>
    </location>
</feature>
<organism evidence="9 10">
    <name type="scientific">Faecalicatena orotica</name>
    <dbReference type="NCBI Taxonomy" id="1544"/>
    <lineage>
        <taxon>Bacteria</taxon>
        <taxon>Bacillati</taxon>
        <taxon>Bacillota</taxon>
        <taxon>Clostridia</taxon>
        <taxon>Lachnospirales</taxon>
        <taxon>Lachnospiraceae</taxon>
        <taxon>Faecalicatena</taxon>
    </lineage>
</organism>
<evidence type="ECO:0000313" key="9">
    <source>
        <dbReference type="EMBL" id="PWJ28157.1"/>
    </source>
</evidence>
<name>A0A2Y9C5N2_9FIRM</name>
<dbReference type="GO" id="GO:0055085">
    <property type="term" value="P:transmembrane transport"/>
    <property type="evidence" value="ECO:0007669"/>
    <property type="project" value="InterPro"/>
</dbReference>
<dbReference type="PANTHER" id="PTHR43744:SF12">
    <property type="entry name" value="ABC TRANSPORTER PERMEASE PROTEIN MG189-RELATED"/>
    <property type="match status" value="1"/>
</dbReference>
<dbReference type="CDD" id="cd06261">
    <property type="entry name" value="TM_PBP2"/>
    <property type="match status" value="1"/>
</dbReference>
<keyword evidence="4 7" id="KW-0812">Transmembrane</keyword>
<feature type="domain" description="ABC transmembrane type-1" evidence="8">
    <location>
        <begin position="73"/>
        <end position="262"/>
    </location>
</feature>
<evidence type="ECO:0000256" key="7">
    <source>
        <dbReference type="RuleBase" id="RU363032"/>
    </source>
</evidence>
<dbReference type="Gene3D" id="1.10.3720.10">
    <property type="entry name" value="MetI-like"/>
    <property type="match status" value="1"/>
</dbReference>
<keyword evidence="5 7" id="KW-1133">Transmembrane helix</keyword>
<feature type="transmembrane region" description="Helical" evidence="7">
    <location>
        <begin position="108"/>
        <end position="129"/>
    </location>
</feature>
<dbReference type="InterPro" id="IPR035906">
    <property type="entry name" value="MetI-like_sf"/>
</dbReference>
<dbReference type="EMBL" id="QGDL01000009">
    <property type="protein sequence ID" value="PWJ28157.1"/>
    <property type="molecule type" value="Genomic_DNA"/>
</dbReference>
<evidence type="ECO:0000313" key="10">
    <source>
        <dbReference type="Proteomes" id="UP000245845"/>
    </source>
</evidence>
<comment type="caution">
    <text evidence="9">The sequence shown here is derived from an EMBL/GenBank/DDBJ whole genome shotgun (WGS) entry which is preliminary data.</text>
</comment>
<accession>A0A2Y9C5N2</accession>
<keyword evidence="10" id="KW-1185">Reference proteome</keyword>
<feature type="transmembrane region" description="Helical" evidence="7">
    <location>
        <begin position="72"/>
        <end position="96"/>
    </location>
</feature>
<reference evidence="9 10" key="1">
    <citation type="submission" date="2018-05" db="EMBL/GenBank/DDBJ databases">
        <title>The Hungate 1000. A catalogue of reference genomes from the rumen microbiome.</title>
        <authorList>
            <person name="Kelly W."/>
        </authorList>
    </citation>
    <scope>NUCLEOTIDE SEQUENCE [LARGE SCALE GENOMIC DNA]</scope>
    <source>
        <strain evidence="9 10">NLAE-zl-C242</strain>
    </source>
</reference>
<gene>
    <name evidence="9" type="ORF">A8806_10934</name>
</gene>
<evidence type="ECO:0000256" key="6">
    <source>
        <dbReference type="ARBA" id="ARBA00023136"/>
    </source>
</evidence>
<comment type="subcellular location">
    <subcellularLocation>
        <location evidence="1 7">Cell membrane</location>
        <topology evidence="1 7">Multi-pass membrane protein</topology>
    </subcellularLocation>
</comment>
<protein>
    <submittedName>
        <fullName evidence="9">Carbohydrate ABC transporter membrane protein 2 (CUT1 family)</fullName>
    </submittedName>
</protein>
<feature type="transmembrane region" description="Helical" evidence="7">
    <location>
        <begin position="12"/>
        <end position="34"/>
    </location>
</feature>
<evidence type="ECO:0000256" key="3">
    <source>
        <dbReference type="ARBA" id="ARBA00022475"/>
    </source>
</evidence>
<evidence type="ECO:0000256" key="1">
    <source>
        <dbReference type="ARBA" id="ARBA00004651"/>
    </source>
</evidence>
<evidence type="ECO:0000256" key="5">
    <source>
        <dbReference type="ARBA" id="ARBA00022989"/>
    </source>
</evidence>
<feature type="transmembrane region" description="Helical" evidence="7">
    <location>
        <begin position="184"/>
        <end position="205"/>
    </location>
</feature>
<sequence>MKKKKKHSIGFYIGVVIMTAGAVFMILPLYWMLISAFKGQSELLQMPPTMYPHKWVMTNYQRVLDSIPFIRYYLNSLGTSILNTVVGVLTSGLIGYTFAKYRFKGRNFVFMCILAFMMVPYDTLMIPLYKLMAGMKLTNSYFVLTVPYFVNIFGIFLMRQFFLDLPDAYLEAAEMDGCGHFKRFFRIALPMAKSMMSALFIYLFMASYNSYLWPLISVSKRDLFTLTVGIGSFYSDRGTQTDLIMATSVMMIVPIVIVFSLAQKNFVEGLTVGGVKG</sequence>
<keyword evidence="2 7" id="KW-0813">Transport</keyword>
<dbReference type="Proteomes" id="UP000245845">
    <property type="component" value="Unassembled WGS sequence"/>
</dbReference>
<dbReference type="Pfam" id="PF00528">
    <property type="entry name" value="BPD_transp_1"/>
    <property type="match status" value="1"/>
</dbReference>
<proteinExistence type="inferred from homology"/>